<feature type="transmembrane region" description="Helical" evidence="1">
    <location>
        <begin position="71"/>
        <end position="92"/>
    </location>
</feature>
<proteinExistence type="predicted"/>
<gene>
    <name evidence="2" type="ORF">MNOR_LOCUS33416</name>
</gene>
<feature type="transmembrane region" description="Helical" evidence="1">
    <location>
        <begin position="129"/>
        <end position="153"/>
    </location>
</feature>
<sequence length="208" mass="23048">AVFGDVVGIENPFSPWAFLSVVSSLCSISYAVASFLGEDKNDKIVKFIATFITIGVRVTTNSMYGRHSFGVFMYVMPMSSAFIFICICNFLYEICISPNFNGKAEDNNTYIKEKLNCNIKMLNNTGRKLLMSIVSASCDGFSINGLLASIAFLPWVIWPFVDNLSIGMLEPGFTISVSVLSLSLAGMLLNIIILICRRCRLHKYSINK</sequence>
<organism evidence="2 3">
    <name type="scientific">Meganyctiphanes norvegica</name>
    <name type="common">Northern krill</name>
    <name type="synonym">Thysanopoda norvegica</name>
    <dbReference type="NCBI Taxonomy" id="48144"/>
    <lineage>
        <taxon>Eukaryota</taxon>
        <taxon>Metazoa</taxon>
        <taxon>Ecdysozoa</taxon>
        <taxon>Arthropoda</taxon>
        <taxon>Crustacea</taxon>
        <taxon>Multicrustacea</taxon>
        <taxon>Malacostraca</taxon>
        <taxon>Eumalacostraca</taxon>
        <taxon>Eucarida</taxon>
        <taxon>Euphausiacea</taxon>
        <taxon>Euphausiidae</taxon>
        <taxon>Meganyctiphanes</taxon>
    </lineage>
</organism>
<name>A0AAV2S963_MEGNR</name>
<evidence type="ECO:0000313" key="2">
    <source>
        <dbReference type="EMBL" id="CAL4166371.1"/>
    </source>
</evidence>
<evidence type="ECO:0000256" key="1">
    <source>
        <dbReference type="SAM" id="Phobius"/>
    </source>
</evidence>
<comment type="caution">
    <text evidence="2">The sequence shown here is derived from an EMBL/GenBank/DDBJ whole genome shotgun (WGS) entry which is preliminary data.</text>
</comment>
<feature type="transmembrane region" description="Helical" evidence="1">
    <location>
        <begin position="16"/>
        <end position="37"/>
    </location>
</feature>
<dbReference type="EMBL" id="CAXKWB010048098">
    <property type="protein sequence ID" value="CAL4166371.1"/>
    <property type="molecule type" value="Genomic_DNA"/>
</dbReference>
<feature type="transmembrane region" description="Helical" evidence="1">
    <location>
        <begin position="44"/>
        <end position="65"/>
    </location>
</feature>
<feature type="transmembrane region" description="Helical" evidence="1">
    <location>
        <begin position="173"/>
        <end position="196"/>
    </location>
</feature>
<protein>
    <submittedName>
        <fullName evidence="2">Uncharacterized protein</fullName>
    </submittedName>
</protein>
<keyword evidence="1" id="KW-0472">Membrane</keyword>
<keyword evidence="1" id="KW-0812">Transmembrane</keyword>
<keyword evidence="1" id="KW-1133">Transmembrane helix</keyword>
<feature type="non-terminal residue" evidence="2">
    <location>
        <position position="1"/>
    </location>
</feature>
<evidence type="ECO:0000313" key="3">
    <source>
        <dbReference type="Proteomes" id="UP001497623"/>
    </source>
</evidence>
<dbReference type="Proteomes" id="UP001497623">
    <property type="component" value="Unassembled WGS sequence"/>
</dbReference>
<keyword evidence="3" id="KW-1185">Reference proteome</keyword>
<accession>A0AAV2S963</accession>
<dbReference type="AlphaFoldDB" id="A0AAV2S963"/>
<reference evidence="2 3" key="1">
    <citation type="submission" date="2024-05" db="EMBL/GenBank/DDBJ databases">
        <authorList>
            <person name="Wallberg A."/>
        </authorList>
    </citation>
    <scope>NUCLEOTIDE SEQUENCE [LARGE SCALE GENOMIC DNA]</scope>
</reference>